<name>W3XCG9_PESFW</name>
<evidence type="ECO:0000313" key="1">
    <source>
        <dbReference type="EMBL" id="ETS83778.1"/>
    </source>
</evidence>
<dbReference type="SUPFAM" id="SSF53335">
    <property type="entry name" value="S-adenosyl-L-methionine-dependent methyltransferases"/>
    <property type="match status" value="1"/>
</dbReference>
<keyword evidence="2" id="KW-1185">Reference proteome</keyword>
<dbReference type="eggNOG" id="ENOG502RBCG">
    <property type="taxonomic scope" value="Eukaryota"/>
</dbReference>
<dbReference type="OMA" id="QIGERNC"/>
<gene>
    <name evidence="1" type="ORF">PFICI_05654</name>
</gene>
<dbReference type="InParanoid" id="W3XCG9"/>
<protein>
    <submittedName>
        <fullName evidence="1">Uncharacterized protein</fullName>
    </submittedName>
</protein>
<dbReference type="HOGENOM" id="CLU_010595_2_4_1"/>
<organism evidence="1 2">
    <name type="scientific">Pestalotiopsis fici (strain W106-1 / CGMCC3.15140)</name>
    <dbReference type="NCBI Taxonomy" id="1229662"/>
    <lineage>
        <taxon>Eukaryota</taxon>
        <taxon>Fungi</taxon>
        <taxon>Dikarya</taxon>
        <taxon>Ascomycota</taxon>
        <taxon>Pezizomycotina</taxon>
        <taxon>Sordariomycetes</taxon>
        <taxon>Xylariomycetidae</taxon>
        <taxon>Amphisphaeriales</taxon>
        <taxon>Sporocadaceae</taxon>
        <taxon>Pestalotiopsis</taxon>
    </lineage>
</organism>
<dbReference type="AlphaFoldDB" id="W3XCG9"/>
<dbReference type="RefSeq" id="XP_007832426.1">
    <property type="nucleotide sequence ID" value="XM_007834235.1"/>
</dbReference>
<dbReference type="OrthoDB" id="506498at2759"/>
<dbReference type="KEGG" id="pfy:PFICI_05654"/>
<dbReference type="Proteomes" id="UP000030651">
    <property type="component" value="Unassembled WGS sequence"/>
</dbReference>
<proteinExistence type="predicted"/>
<dbReference type="Gene3D" id="3.40.50.150">
    <property type="entry name" value="Vaccinia Virus protein VP39"/>
    <property type="match status" value="1"/>
</dbReference>
<reference evidence="2" key="1">
    <citation type="journal article" date="2015" name="BMC Genomics">
        <title>Genomic and transcriptomic analysis of the endophytic fungus Pestalotiopsis fici reveals its lifestyle and high potential for synthesis of natural products.</title>
        <authorList>
            <person name="Wang X."/>
            <person name="Zhang X."/>
            <person name="Liu L."/>
            <person name="Xiang M."/>
            <person name="Wang W."/>
            <person name="Sun X."/>
            <person name="Che Y."/>
            <person name="Guo L."/>
            <person name="Liu G."/>
            <person name="Guo L."/>
            <person name="Wang C."/>
            <person name="Yin W.B."/>
            <person name="Stadler M."/>
            <person name="Zhang X."/>
            <person name="Liu X."/>
        </authorList>
    </citation>
    <scope>NUCLEOTIDE SEQUENCE [LARGE SCALE GENOMIC DNA]</scope>
    <source>
        <strain evidence="2">W106-1 / CGMCC3.15140</strain>
    </source>
</reference>
<dbReference type="EMBL" id="KI912111">
    <property type="protein sequence ID" value="ETS83778.1"/>
    <property type="molecule type" value="Genomic_DNA"/>
</dbReference>
<sequence length="162" mass="18658">MVNDGINADRWSQYIREIRRVLVRNGWVQCLEIYLNVQCPSGNYPDDGALRQWSSRYMEAMSRLGKDPRVGMRLGALLRAGGFVDVEETSFELPLCEWPTDAQERQLGAWNKANVDELLYSLALWPMTSRRGLRMPIENFIELVEKARVEAGNPAFKPYFTV</sequence>
<dbReference type="InterPro" id="IPR029063">
    <property type="entry name" value="SAM-dependent_MTases_sf"/>
</dbReference>
<dbReference type="GeneID" id="19270667"/>
<evidence type="ECO:0000313" key="2">
    <source>
        <dbReference type="Proteomes" id="UP000030651"/>
    </source>
</evidence>
<accession>W3XCG9</accession>